<dbReference type="Pfam" id="PF13476">
    <property type="entry name" value="AAA_23"/>
    <property type="match status" value="1"/>
</dbReference>
<dbReference type="Proteomes" id="UP000239706">
    <property type="component" value="Unassembled WGS sequence"/>
</dbReference>
<dbReference type="InterPro" id="IPR027417">
    <property type="entry name" value="P-loop_NTPase"/>
</dbReference>
<feature type="domain" description="Rad50/SbcC-type AAA" evidence="5">
    <location>
        <begin position="5"/>
        <end position="213"/>
    </location>
</feature>
<dbReference type="PANTHER" id="PTHR32114:SF2">
    <property type="entry name" value="ABC TRANSPORTER ABCH.3"/>
    <property type="match status" value="1"/>
</dbReference>
<name>A0A2T0B4Y1_9CLOT</name>
<dbReference type="SUPFAM" id="SSF52540">
    <property type="entry name" value="P-loop containing nucleoside triphosphate hydrolases"/>
    <property type="match status" value="1"/>
</dbReference>
<proteinExistence type="inferred from homology"/>
<feature type="coiled-coil region" evidence="4">
    <location>
        <begin position="698"/>
        <end position="760"/>
    </location>
</feature>
<feature type="coiled-coil region" evidence="4">
    <location>
        <begin position="815"/>
        <end position="866"/>
    </location>
</feature>
<comment type="caution">
    <text evidence="6">The sequence shown here is derived from an EMBL/GenBank/DDBJ whole genome shotgun (WGS) entry which is preliminary data.</text>
</comment>
<comment type="subunit">
    <text evidence="2">Heterodimer of SbcC and SbcD.</text>
</comment>
<reference evidence="6 7" key="1">
    <citation type="submission" date="2018-03" db="EMBL/GenBank/DDBJ databases">
        <title>Genome sequence of Clostridium liquoris DSM 100320.</title>
        <authorList>
            <person name="Poehlein A."/>
            <person name="Daniel R."/>
        </authorList>
    </citation>
    <scope>NUCLEOTIDE SEQUENCE [LARGE SCALE GENOMIC DNA]</scope>
    <source>
        <strain evidence="6 7">DSM 100320</strain>
    </source>
</reference>
<keyword evidence="7" id="KW-1185">Reference proteome</keyword>
<evidence type="ECO:0000256" key="3">
    <source>
        <dbReference type="ARBA" id="ARBA00013368"/>
    </source>
</evidence>
<feature type="coiled-coil region" evidence="4">
    <location>
        <begin position="621"/>
        <end position="662"/>
    </location>
</feature>
<dbReference type="RefSeq" id="WP_106063399.1">
    <property type="nucleotide sequence ID" value="NZ_PVXO01000034.1"/>
</dbReference>
<feature type="coiled-coil region" evidence="4">
    <location>
        <begin position="331"/>
        <end position="457"/>
    </location>
</feature>
<evidence type="ECO:0000256" key="2">
    <source>
        <dbReference type="ARBA" id="ARBA00011322"/>
    </source>
</evidence>
<dbReference type="GO" id="GO:0006302">
    <property type="term" value="P:double-strand break repair"/>
    <property type="evidence" value="ECO:0007669"/>
    <property type="project" value="InterPro"/>
</dbReference>
<dbReference type="Gene3D" id="3.40.50.300">
    <property type="entry name" value="P-loop containing nucleotide triphosphate hydrolases"/>
    <property type="match status" value="2"/>
</dbReference>
<evidence type="ECO:0000259" key="5">
    <source>
        <dbReference type="Pfam" id="PF13476"/>
    </source>
</evidence>
<evidence type="ECO:0000256" key="4">
    <source>
        <dbReference type="SAM" id="Coils"/>
    </source>
</evidence>
<gene>
    <name evidence="6" type="primary">sbcC</name>
    <name evidence="6" type="ORF">CLLI_12830</name>
</gene>
<dbReference type="EMBL" id="PVXO01000034">
    <property type="protein sequence ID" value="PRR78944.1"/>
    <property type="molecule type" value="Genomic_DNA"/>
</dbReference>
<sequence length="1045" mass="120734">MRPMSLTMSAFGPYAGVEKVDFRMLQGKNIFLITGPTGAGKTTIYDAISYALFGEASGSSRDKDTLRSDFASPEVPTYVELEFSLKGKNYTISRYPQQNRKRARGDGFVFKSAEAYLTLPDGKVISKVNTVDENINNILGINKNQFRQIVMLPQGEFRKLLESDSSEREVIFRKIFGTEAFEAIQRKLDEQKKSIYKKISNTKTQRDTYAKHIEVGEDELLVKLINAEDLNVIEIINRTRELIKNDEGCRKKFIEEIRKLKTKQEQLQKSIIKGEEINKKIKEKAQLQEQYHCYLLKEKEYGEKQILLEKGRKALQVKMVENSFIHGQNNLNTRKLQYNQAEEKLRQWEKNIIICKERLEKEEAKENGRKKLSDSIATLKNLEDKVKVYEEKSLMIIKSRENLRNKENFLKELRLSVKDEKINLEKANKELTEAQRAETLKEKLDRAAYEKELLITEMRNFYKNSEEYIKKVNKHKENSKSFDEFDMKYNEVKTQYELMEENFRRGQAGLLAKNLEEGLECPVCGSTHHPKLAKFIDGVPTEEKLKQAKHDFDKLKQNRDERLQKLSDLNGIIKKSHEILIEQRDKLKAIFTEDITKIEFKNMMHILTSKGKEISGELNSIKEKQQNITKIQEKKVNLENNIKKLSEHIESKEDLIQNTEKEYTEIYGKVKSEEELLISIEKEIPEEIRCFTKLSSKIKELQQCLSTLEKAYRSAQEDYNKANTTYASTKADKEVKYKNIEDATREVELCKEQLNNKIKEAGFKDYTEYTSLKTSEEGINLLEKDISQYWQNLKSLKDRVEKAAKDTEGLSQIHIEELMADLKKTKLQEEDLQGEEKNLFSRINNNNKALKEIEKINKDIGEDEKNYGVIGDLAKIANGDNRDKITFERYVLAAYFDEIINAANVRLRKMAGGRFILKRKEEKGKGAKQQGLELEVFDNYTGKARHVKTLSGGESFKASLALALGLADVVQCHAGGISLDTIFIDEGFGTLDPESLDNAIQCLIDLQNDGRLVGIISHVPELKERVDTRLEIIPTKEGSKTKFHY</sequence>
<keyword evidence="4" id="KW-0175">Coiled coil</keyword>
<evidence type="ECO:0000313" key="7">
    <source>
        <dbReference type="Proteomes" id="UP000239706"/>
    </source>
</evidence>
<protein>
    <recommendedName>
        <fullName evidence="3">Nuclease SbcCD subunit C</fullName>
    </recommendedName>
</protein>
<evidence type="ECO:0000256" key="1">
    <source>
        <dbReference type="ARBA" id="ARBA00006930"/>
    </source>
</evidence>
<dbReference type="PANTHER" id="PTHR32114">
    <property type="entry name" value="ABC TRANSPORTER ABCH.3"/>
    <property type="match status" value="1"/>
</dbReference>
<dbReference type="AlphaFoldDB" id="A0A2T0B4Y1"/>
<comment type="similarity">
    <text evidence="1">Belongs to the SMC family. SbcC subfamily.</text>
</comment>
<dbReference type="InterPro" id="IPR038729">
    <property type="entry name" value="Rad50/SbcC_AAA"/>
</dbReference>
<dbReference type="OrthoDB" id="9795626at2"/>
<organism evidence="6 7">
    <name type="scientific">Clostridium liquoris</name>
    <dbReference type="NCBI Taxonomy" id="1289519"/>
    <lineage>
        <taxon>Bacteria</taxon>
        <taxon>Bacillati</taxon>
        <taxon>Bacillota</taxon>
        <taxon>Clostridia</taxon>
        <taxon>Eubacteriales</taxon>
        <taxon>Clostridiaceae</taxon>
        <taxon>Clostridium</taxon>
    </lineage>
</organism>
<dbReference type="Pfam" id="PF13558">
    <property type="entry name" value="SbcC_Walker_B"/>
    <property type="match status" value="1"/>
</dbReference>
<dbReference type="GO" id="GO:0016887">
    <property type="term" value="F:ATP hydrolysis activity"/>
    <property type="evidence" value="ECO:0007669"/>
    <property type="project" value="InterPro"/>
</dbReference>
<evidence type="ECO:0000313" key="6">
    <source>
        <dbReference type="EMBL" id="PRR78944.1"/>
    </source>
</evidence>
<accession>A0A2T0B4Y1</accession>